<sequence>MKTEGAYKIELLFKKAAGLRLAKNKVQEIEEKIDRKLYDMLTVAEANAGYNNRDVIWLSDMPLTKAMRESMQKFAELEEALELQPILDRLAIHPPIKYEMEAELEKRLPEIVGTLIYVLAKITKAFSPDDNAVAEDELKKAMRILDLMI</sequence>
<accession>A0ABM8FLA1</accession>
<dbReference type="InterPro" id="IPR009072">
    <property type="entry name" value="Histone-fold"/>
</dbReference>
<dbReference type="EMBL" id="AP027370">
    <property type="protein sequence ID" value="BDY13116.1"/>
    <property type="molecule type" value="Genomic_DNA"/>
</dbReference>
<protein>
    <recommendedName>
        <fullName evidence="3">DUF1931 family protein</fullName>
    </recommendedName>
</protein>
<dbReference type="Proteomes" id="UP001321445">
    <property type="component" value="Chromosome"/>
</dbReference>
<reference evidence="1 2" key="1">
    <citation type="submission" date="2023-03" db="EMBL/GenBank/DDBJ databases">
        <title>Description of Hydrogenimonas sp. ISO32.</title>
        <authorList>
            <person name="Mino S."/>
            <person name="Fukazawa S."/>
            <person name="Sawabe T."/>
        </authorList>
    </citation>
    <scope>NUCLEOTIDE SEQUENCE [LARGE SCALE GENOMIC DNA]</scope>
    <source>
        <strain evidence="1 2">ISO32</strain>
    </source>
</reference>
<gene>
    <name evidence="1" type="ORF">HCR_14280</name>
</gene>
<evidence type="ECO:0008006" key="3">
    <source>
        <dbReference type="Google" id="ProtNLM"/>
    </source>
</evidence>
<organism evidence="1 2">
    <name type="scientific">Hydrogenimonas cancrithermarum</name>
    <dbReference type="NCBI Taxonomy" id="2993563"/>
    <lineage>
        <taxon>Bacteria</taxon>
        <taxon>Pseudomonadati</taxon>
        <taxon>Campylobacterota</taxon>
        <taxon>Epsilonproteobacteria</taxon>
        <taxon>Campylobacterales</taxon>
        <taxon>Hydrogenimonadaceae</taxon>
        <taxon>Hydrogenimonas</taxon>
    </lineage>
</organism>
<keyword evidence="2" id="KW-1185">Reference proteome</keyword>
<dbReference type="Gene3D" id="1.10.20.10">
    <property type="entry name" value="Histone, subunit A"/>
    <property type="match status" value="1"/>
</dbReference>
<dbReference type="SUPFAM" id="SSF47113">
    <property type="entry name" value="Histone-fold"/>
    <property type="match status" value="1"/>
</dbReference>
<evidence type="ECO:0000313" key="1">
    <source>
        <dbReference type="EMBL" id="BDY13116.1"/>
    </source>
</evidence>
<dbReference type="CDD" id="cd22923">
    <property type="entry name" value="HFD_Aq328-like_rpt2"/>
    <property type="match status" value="1"/>
</dbReference>
<dbReference type="Pfam" id="PF09123">
    <property type="entry name" value="DUF1931"/>
    <property type="match status" value="1"/>
</dbReference>
<dbReference type="RefSeq" id="WP_286336088.1">
    <property type="nucleotide sequence ID" value="NZ_AP027370.1"/>
</dbReference>
<evidence type="ECO:0000313" key="2">
    <source>
        <dbReference type="Proteomes" id="UP001321445"/>
    </source>
</evidence>
<proteinExistence type="predicted"/>
<dbReference type="InterPro" id="IPR015207">
    <property type="entry name" value="DUF1931"/>
</dbReference>
<name>A0ABM8FLA1_9BACT</name>